<reference evidence="1" key="1">
    <citation type="submission" date="2021-02" db="EMBL/GenBank/DDBJ databases">
        <authorList>
            <person name="Nowell W R."/>
        </authorList>
    </citation>
    <scope>NUCLEOTIDE SEQUENCE</scope>
</reference>
<name>A0A8S2G6Q5_9BILA</name>
<evidence type="ECO:0000313" key="1">
    <source>
        <dbReference type="EMBL" id="CAF1645494.1"/>
    </source>
</evidence>
<accession>A0A8S2G6Q5</accession>
<dbReference type="EMBL" id="CAJOBA010091489">
    <property type="protein sequence ID" value="CAF4486500.1"/>
    <property type="molecule type" value="Genomic_DNA"/>
</dbReference>
<comment type="caution">
    <text evidence="1">The sequence shown here is derived from an EMBL/GenBank/DDBJ whole genome shotgun (WGS) entry which is preliminary data.</text>
</comment>
<dbReference type="Proteomes" id="UP000677228">
    <property type="component" value="Unassembled WGS sequence"/>
</dbReference>
<proteinExistence type="predicted"/>
<gene>
    <name evidence="1" type="ORF">OVA965_LOCUS44524</name>
    <name evidence="2" type="ORF">TMI583_LOCUS47375</name>
</gene>
<evidence type="ECO:0000313" key="2">
    <source>
        <dbReference type="EMBL" id="CAF4486500.1"/>
    </source>
</evidence>
<sequence>MRREKDEIINRLTMEIHSLKLELLNQASITYSIRQQYKKMI</sequence>
<evidence type="ECO:0000313" key="3">
    <source>
        <dbReference type="Proteomes" id="UP000677228"/>
    </source>
</evidence>
<dbReference type="EMBL" id="CAJNOK010063982">
    <property type="protein sequence ID" value="CAF1645494.1"/>
    <property type="molecule type" value="Genomic_DNA"/>
</dbReference>
<dbReference type="AlphaFoldDB" id="A0A8S2G6Q5"/>
<feature type="non-terminal residue" evidence="1">
    <location>
        <position position="1"/>
    </location>
</feature>
<organism evidence="1 3">
    <name type="scientific">Didymodactylos carnosus</name>
    <dbReference type="NCBI Taxonomy" id="1234261"/>
    <lineage>
        <taxon>Eukaryota</taxon>
        <taxon>Metazoa</taxon>
        <taxon>Spiralia</taxon>
        <taxon>Gnathifera</taxon>
        <taxon>Rotifera</taxon>
        <taxon>Eurotatoria</taxon>
        <taxon>Bdelloidea</taxon>
        <taxon>Philodinida</taxon>
        <taxon>Philodinidae</taxon>
        <taxon>Didymodactylos</taxon>
    </lineage>
</organism>
<dbReference type="Proteomes" id="UP000682733">
    <property type="component" value="Unassembled WGS sequence"/>
</dbReference>
<protein>
    <submittedName>
        <fullName evidence="1">Uncharacterized protein</fullName>
    </submittedName>
</protein>